<sequence>MSSENYHEPLELLSDATKERHRAIVSLIEELEAIDWYQQRAEACVDAELRDVLLHHLEEEVEHAMMNIEWLRRNDRLFREKIGIYVGSQGPIVEVEAAEEAAKLGAPAGRRAAAEAAAGDEGDARRPPGEEARPGAVGVGPARRGALGIGSLKGA</sequence>
<dbReference type="GO" id="GO:0004322">
    <property type="term" value="F:ferroxidase activity"/>
    <property type="evidence" value="ECO:0007669"/>
    <property type="project" value="UniProtKB-EC"/>
</dbReference>
<dbReference type="EMBL" id="CP012670">
    <property type="protein sequence ID" value="AUX23282.1"/>
    <property type="molecule type" value="Genomic_DNA"/>
</dbReference>
<proteinExistence type="predicted"/>
<feature type="compositionally biased region" description="Basic and acidic residues" evidence="6">
    <location>
        <begin position="122"/>
        <end position="133"/>
    </location>
</feature>
<dbReference type="EC" id="1.16.3.1" evidence="7"/>
<dbReference type="InterPro" id="IPR054581">
    <property type="entry name" value="EncFtn-like"/>
</dbReference>
<keyword evidence="7" id="KW-0560">Oxidoreductase</keyword>
<dbReference type="GO" id="GO:0006879">
    <property type="term" value="P:intracellular iron ion homeostasis"/>
    <property type="evidence" value="ECO:0007669"/>
    <property type="project" value="UniProtKB-KW"/>
</dbReference>
<dbReference type="Pfam" id="PF22277">
    <property type="entry name" value="EncFtn-like"/>
    <property type="match status" value="1"/>
</dbReference>
<protein>
    <submittedName>
        <fullName evidence="7">Ferritin</fullName>
        <ecNumber evidence="7">1.16.3.1</ecNumber>
    </submittedName>
</protein>
<dbReference type="Gene3D" id="6.10.140.1960">
    <property type="match status" value="1"/>
</dbReference>
<keyword evidence="5" id="KW-1284">Encapsulin nanocompartment</keyword>
<accession>A0A4V0NDN4</accession>
<feature type="region of interest" description="Disordered" evidence="6">
    <location>
        <begin position="108"/>
        <end position="155"/>
    </location>
</feature>
<comment type="subcellular location">
    <subcellularLocation>
        <location evidence="4">Encapsulin nanocompartment</location>
    </subcellularLocation>
</comment>
<gene>
    <name evidence="7" type="primary">ftn</name>
    <name evidence="7" type="ORF">SOCEGT47_038050</name>
</gene>
<dbReference type="AlphaFoldDB" id="A0A4V0NDN4"/>
<evidence type="ECO:0000256" key="1">
    <source>
        <dbReference type="ARBA" id="ARBA00022434"/>
    </source>
</evidence>
<dbReference type="RefSeq" id="WP_129348333.1">
    <property type="nucleotide sequence ID" value="NZ_CP012670.1"/>
</dbReference>
<dbReference type="GO" id="GO:0046872">
    <property type="term" value="F:metal ion binding"/>
    <property type="evidence" value="ECO:0007669"/>
    <property type="project" value="UniProtKB-KW"/>
</dbReference>
<feature type="compositionally biased region" description="Low complexity" evidence="6">
    <location>
        <begin position="108"/>
        <end position="119"/>
    </location>
</feature>
<dbReference type="OrthoDB" id="9796238at2"/>
<dbReference type="InterPro" id="IPR009078">
    <property type="entry name" value="Ferritin-like_SF"/>
</dbReference>
<evidence type="ECO:0000256" key="5">
    <source>
        <dbReference type="ARBA" id="ARBA00033787"/>
    </source>
</evidence>
<evidence type="ECO:0000313" key="8">
    <source>
        <dbReference type="Proteomes" id="UP000295781"/>
    </source>
</evidence>
<dbReference type="SUPFAM" id="SSF47240">
    <property type="entry name" value="Ferritin-like"/>
    <property type="match status" value="1"/>
</dbReference>
<keyword evidence="2" id="KW-0479">Metal-binding</keyword>
<evidence type="ECO:0000256" key="4">
    <source>
        <dbReference type="ARBA" id="ARBA00033738"/>
    </source>
</evidence>
<organism evidence="7 8">
    <name type="scientific">Sorangium cellulosum</name>
    <name type="common">Polyangium cellulosum</name>
    <dbReference type="NCBI Taxonomy" id="56"/>
    <lineage>
        <taxon>Bacteria</taxon>
        <taxon>Pseudomonadati</taxon>
        <taxon>Myxococcota</taxon>
        <taxon>Polyangia</taxon>
        <taxon>Polyangiales</taxon>
        <taxon>Polyangiaceae</taxon>
        <taxon>Sorangium</taxon>
    </lineage>
</organism>
<keyword evidence="1" id="KW-0409">Iron storage</keyword>
<keyword evidence="3" id="KW-0408">Iron</keyword>
<dbReference type="Proteomes" id="UP000295781">
    <property type="component" value="Chromosome"/>
</dbReference>
<name>A0A4V0NDN4_SORCE</name>
<evidence type="ECO:0000256" key="2">
    <source>
        <dbReference type="ARBA" id="ARBA00022723"/>
    </source>
</evidence>
<reference evidence="7 8" key="1">
    <citation type="submission" date="2015-09" db="EMBL/GenBank/DDBJ databases">
        <title>Sorangium comparison.</title>
        <authorList>
            <person name="Zaburannyi N."/>
            <person name="Bunk B."/>
            <person name="Overmann J."/>
            <person name="Mueller R."/>
        </authorList>
    </citation>
    <scope>NUCLEOTIDE SEQUENCE [LARGE SCALE GENOMIC DNA]</scope>
    <source>
        <strain evidence="7 8">So ceGT47</strain>
    </source>
</reference>
<evidence type="ECO:0000256" key="3">
    <source>
        <dbReference type="ARBA" id="ARBA00023004"/>
    </source>
</evidence>
<feature type="compositionally biased region" description="Low complexity" evidence="6">
    <location>
        <begin position="134"/>
        <end position="146"/>
    </location>
</feature>
<evidence type="ECO:0000256" key="6">
    <source>
        <dbReference type="SAM" id="MobiDB-lite"/>
    </source>
</evidence>
<dbReference type="GO" id="GO:0140737">
    <property type="term" value="C:encapsulin nanocompartment"/>
    <property type="evidence" value="ECO:0007669"/>
    <property type="project" value="UniProtKB-SubCell"/>
</dbReference>
<evidence type="ECO:0000313" key="7">
    <source>
        <dbReference type="EMBL" id="AUX23282.1"/>
    </source>
</evidence>